<feature type="region of interest" description="Disordered" evidence="2">
    <location>
        <begin position="35"/>
        <end position="86"/>
    </location>
</feature>
<name>A0ABD0X8N4_UMBPY</name>
<dbReference type="GO" id="GO:0008270">
    <property type="term" value="F:zinc ion binding"/>
    <property type="evidence" value="ECO:0007669"/>
    <property type="project" value="UniProtKB-KW"/>
</dbReference>
<dbReference type="AlphaFoldDB" id="A0ABD0X8N4"/>
<dbReference type="Gene3D" id="3.30.160.60">
    <property type="entry name" value="Classic Zinc Finger"/>
    <property type="match status" value="1"/>
</dbReference>
<dbReference type="Pfam" id="PF00096">
    <property type="entry name" value="zf-C2H2"/>
    <property type="match status" value="1"/>
</dbReference>
<dbReference type="SMART" id="SM00355">
    <property type="entry name" value="ZnF_C2H2"/>
    <property type="match status" value="1"/>
</dbReference>
<keyword evidence="1" id="KW-0863">Zinc-finger</keyword>
<evidence type="ECO:0000259" key="3">
    <source>
        <dbReference type="PROSITE" id="PS50157"/>
    </source>
</evidence>
<dbReference type="Proteomes" id="UP001557470">
    <property type="component" value="Unassembled WGS sequence"/>
</dbReference>
<reference evidence="4 5" key="1">
    <citation type="submission" date="2024-06" db="EMBL/GenBank/DDBJ databases">
        <authorList>
            <person name="Pan Q."/>
            <person name="Wen M."/>
            <person name="Jouanno E."/>
            <person name="Zahm M."/>
            <person name="Klopp C."/>
            <person name="Cabau C."/>
            <person name="Louis A."/>
            <person name="Berthelot C."/>
            <person name="Parey E."/>
            <person name="Roest Crollius H."/>
            <person name="Montfort J."/>
            <person name="Robinson-Rechavi M."/>
            <person name="Bouchez O."/>
            <person name="Lampietro C."/>
            <person name="Lopez Roques C."/>
            <person name="Donnadieu C."/>
            <person name="Postlethwait J."/>
            <person name="Bobe J."/>
            <person name="Verreycken H."/>
            <person name="Guiguen Y."/>
        </authorList>
    </citation>
    <scope>NUCLEOTIDE SEQUENCE [LARGE SCALE GENOMIC DNA]</scope>
    <source>
        <strain evidence="4">Up_M1</strain>
        <tissue evidence="4">Testis</tissue>
    </source>
</reference>
<keyword evidence="1" id="KW-0479">Metal-binding</keyword>
<evidence type="ECO:0000256" key="1">
    <source>
        <dbReference type="PROSITE-ProRule" id="PRU00042"/>
    </source>
</evidence>
<dbReference type="InterPro" id="IPR036236">
    <property type="entry name" value="Znf_C2H2_sf"/>
</dbReference>
<organism evidence="4 5">
    <name type="scientific">Umbra pygmaea</name>
    <name type="common">Eastern mudminnow</name>
    <dbReference type="NCBI Taxonomy" id="75934"/>
    <lineage>
        <taxon>Eukaryota</taxon>
        <taxon>Metazoa</taxon>
        <taxon>Chordata</taxon>
        <taxon>Craniata</taxon>
        <taxon>Vertebrata</taxon>
        <taxon>Euteleostomi</taxon>
        <taxon>Actinopterygii</taxon>
        <taxon>Neopterygii</taxon>
        <taxon>Teleostei</taxon>
        <taxon>Protacanthopterygii</taxon>
        <taxon>Esociformes</taxon>
        <taxon>Umbridae</taxon>
        <taxon>Umbra</taxon>
    </lineage>
</organism>
<comment type="caution">
    <text evidence="4">The sequence shown here is derived from an EMBL/GenBank/DDBJ whole genome shotgun (WGS) entry which is preliminary data.</text>
</comment>
<dbReference type="PROSITE" id="PS50157">
    <property type="entry name" value="ZINC_FINGER_C2H2_2"/>
    <property type="match status" value="1"/>
</dbReference>
<evidence type="ECO:0000256" key="2">
    <source>
        <dbReference type="SAM" id="MobiDB-lite"/>
    </source>
</evidence>
<dbReference type="PROSITE" id="PS00028">
    <property type="entry name" value="ZINC_FINGER_C2H2_1"/>
    <property type="match status" value="1"/>
</dbReference>
<dbReference type="EMBL" id="JAGEUA010000002">
    <property type="protein sequence ID" value="KAL1005274.1"/>
    <property type="molecule type" value="Genomic_DNA"/>
</dbReference>
<gene>
    <name evidence="4" type="ORF">UPYG_G00056970</name>
</gene>
<accession>A0ABD0X8N4</accession>
<evidence type="ECO:0000313" key="4">
    <source>
        <dbReference type="EMBL" id="KAL1005274.1"/>
    </source>
</evidence>
<dbReference type="SUPFAM" id="SSF57667">
    <property type="entry name" value="beta-beta-alpha zinc fingers"/>
    <property type="match status" value="1"/>
</dbReference>
<feature type="domain" description="C2H2-type" evidence="3">
    <location>
        <begin position="136"/>
        <end position="162"/>
    </location>
</feature>
<dbReference type="InterPro" id="IPR013087">
    <property type="entry name" value="Znf_C2H2_type"/>
</dbReference>
<feature type="compositionally biased region" description="Basic and acidic residues" evidence="2">
    <location>
        <begin position="56"/>
        <end position="86"/>
    </location>
</feature>
<feature type="region of interest" description="Disordered" evidence="2">
    <location>
        <begin position="118"/>
        <end position="137"/>
    </location>
</feature>
<dbReference type="FunFam" id="3.30.160.60:FF:001684">
    <property type="entry name" value="zinc finger protein 33B-like"/>
    <property type="match status" value="1"/>
</dbReference>
<keyword evidence="1" id="KW-0862">Zinc</keyword>
<sequence>MSSVNCPPAKEQVCWTEEQGLWLNIVVKEEDEEVTVKSEGETEAVTVGQEQGAASVKEENQNPVKQEEDGNVTLKREKVAEGRNSRDLIITSEIPTFPGSSGELQRYQDPDNVEKILSRSEPLKEPQQRPTEKKPYHCSDCGKSFISLRGLNVHQRAHTGST</sequence>
<proteinExistence type="predicted"/>
<evidence type="ECO:0000313" key="5">
    <source>
        <dbReference type="Proteomes" id="UP001557470"/>
    </source>
</evidence>
<keyword evidence="5" id="KW-1185">Reference proteome</keyword>
<protein>
    <recommendedName>
        <fullName evidence="3">C2H2-type domain-containing protein</fullName>
    </recommendedName>
</protein>